<feature type="non-terminal residue" evidence="2">
    <location>
        <position position="1"/>
    </location>
</feature>
<protein>
    <recommendedName>
        <fullName evidence="1">Nitroreductase domain-containing protein</fullName>
    </recommendedName>
</protein>
<reference evidence="2" key="1">
    <citation type="journal article" date="2014" name="Front. Microbiol.">
        <title>High frequency of phylogenetically diverse reductive dehalogenase-homologous genes in deep subseafloor sedimentary metagenomes.</title>
        <authorList>
            <person name="Kawai M."/>
            <person name="Futagami T."/>
            <person name="Toyoda A."/>
            <person name="Takaki Y."/>
            <person name="Nishi S."/>
            <person name="Hori S."/>
            <person name="Arai W."/>
            <person name="Tsubouchi T."/>
            <person name="Morono Y."/>
            <person name="Uchiyama I."/>
            <person name="Ito T."/>
            <person name="Fujiyama A."/>
            <person name="Inagaki F."/>
            <person name="Takami H."/>
        </authorList>
    </citation>
    <scope>NUCLEOTIDE SEQUENCE</scope>
    <source>
        <strain evidence="2">Expedition CK06-06</strain>
    </source>
</reference>
<sequence length="158" mass="18040">REVDKNKVWTKRAVPSGGGRQPYETYLLVNRVDELEQGVYRYLPIEHKLILVTENLPNADDLMEKAWYQNFIGKSAVVFVWAAIPYKTEWRYSFISYKDILIEAGHICQNLYLACEGIGAGTCAIAAYEQKAMDELIQVDGENEMTVYVSPVGKINLR</sequence>
<accession>X1BNM7</accession>
<name>X1BNM7_9ZZZZ</name>
<dbReference type="GO" id="GO:0016491">
    <property type="term" value="F:oxidoreductase activity"/>
    <property type="evidence" value="ECO:0007669"/>
    <property type="project" value="InterPro"/>
</dbReference>
<dbReference type="InterPro" id="IPR052544">
    <property type="entry name" value="Bacteriocin_Proc_Enz"/>
</dbReference>
<dbReference type="CDD" id="cd02142">
    <property type="entry name" value="McbC_SagB-like_oxidoreductase"/>
    <property type="match status" value="1"/>
</dbReference>
<dbReference type="NCBIfam" id="TIGR03605">
    <property type="entry name" value="antibiot_sagB"/>
    <property type="match status" value="1"/>
</dbReference>
<dbReference type="Gene3D" id="3.40.109.10">
    <property type="entry name" value="NADH Oxidase"/>
    <property type="match status" value="1"/>
</dbReference>
<comment type="caution">
    <text evidence="2">The sequence shown here is derived from an EMBL/GenBank/DDBJ whole genome shotgun (WGS) entry which is preliminary data.</text>
</comment>
<proteinExistence type="predicted"/>
<dbReference type="InterPro" id="IPR029479">
    <property type="entry name" value="Nitroreductase"/>
</dbReference>
<dbReference type="Pfam" id="PF00881">
    <property type="entry name" value="Nitroreductase"/>
    <property type="match status" value="1"/>
</dbReference>
<dbReference type="SUPFAM" id="SSF55469">
    <property type="entry name" value="FMN-dependent nitroreductase-like"/>
    <property type="match status" value="1"/>
</dbReference>
<evidence type="ECO:0000313" key="2">
    <source>
        <dbReference type="EMBL" id="GAG97484.1"/>
    </source>
</evidence>
<feature type="domain" description="Nitroreductase" evidence="1">
    <location>
        <begin position="12"/>
        <end position="154"/>
    </location>
</feature>
<dbReference type="PANTHER" id="PTHR43745">
    <property type="entry name" value="NITROREDUCTASE MJ1384-RELATED"/>
    <property type="match status" value="1"/>
</dbReference>
<gene>
    <name evidence="2" type="ORF">S01H4_51194</name>
</gene>
<dbReference type="AlphaFoldDB" id="X1BNM7"/>
<dbReference type="InterPro" id="IPR020051">
    <property type="entry name" value="SagB-type_dehydrogenase"/>
</dbReference>
<dbReference type="InterPro" id="IPR000415">
    <property type="entry name" value="Nitroreductase-like"/>
</dbReference>
<dbReference type="EMBL" id="BART01029131">
    <property type="protein sequence ID" value="GAG97484.1"/>
    <property type="molecule type" value="Genomic_DNA"/>
</dbReference>
<evidence type="ECO:0000259" key="1">
    <source>
        <dbReference type="Pfam" id="PF00881"/>
    </source>
</evidence>
<dbReference type="PANTHER" id="PTHR43745:SF2">
    <property type="entry name" value="NITROREDUCTASE MJ1384-RELATED"/>
    <property type="match status" value="1"/>
</dbReference>
<organism evidence="2">
    <name type="scientific">marine sediment metagenome</name>
    <dbReference type="NCBI Taxonomy" id="412755"/>
    <lineage>
        <taxon>unclassified sequences</taxon>
        <taxon>metagenomes</taxon>
        <taxon>ecological metagenomes</taxon>
    </lineage>
</organism>